<evidence type="ECO:0000313" key="2">
    <source>
        <dbReference type="EMBL" id="GEU88463.1"/>
    </source>
</evidence>
<dbReference type="AlphaFoldDB" id="A0A6L2NQM1"/>
<dbReference type="PANTHER" id="PTHR33223:SF11">
    <property type="entry name" value="ELEMENT PROTEIN, PUTATIVE-RELATED"/>
    <property type="match status" value="1"/>
</dbReference>
<dbReference type="PANTHER" id="PTHR33223">
    <property type="entry name" value="CCHC-TYPE DOMAIN-CONTAINING PROTEIN"/>
    <property type="match status" value="1"/>
</dbReference>
<dbReference type="EMBL" id="BKCJ010009756">
    <property type="protein sequence ID" value="GEU88463.1"/>
    <property type="molecule type" value="Genomic_DNA"/>
</dbReference>
<dbReference type="InterPro" id="IPR005162">
    <property type="entry name" value="Retrotrans_gag_dom"/>
</dbReference>
<protein>
    <submittedName>
        <fullName evidence="2">Reverse transcriptase domain-containing protein</fullName>
    </submittedName>
</protein>
<keyword evidence="2" id="KW-0548">Nucleotidyltransferase</keyword>
<dbReference type="Pfam" id="PF03732">
    <property type="entry name" value="Retrotrans_gag"/>
    <property type="match status" value="1"/>
</dbReference>
<keyword evidence="2" id="KW-0695">RNA-directed DNA polymerase</keyword>
<dbReference type="GO" id="GO:0003964">
    <property type="term" value="F:RNA-directed DNA polymerase activity"/>
    <property type="evidence" value="ECO:0007669"/>
    <property type="project" value="UniProtKB-KW"/>
</dbReference>
<keyword evidence="2" id="KW-0808">Transferase</keyword>
<feature type="domain" description="Retrotransposon gag" evidence="1">
    <location>
        <begin position="2"/>
        <end position="95"/>
    </location>
</feature>
<proteinExistence type="predicted"/>
<organism evidence="2">
    <name type="scientific">Tanacetum cinerariifolium</name>
    <name type="common">Dalmatian daisy</name>
    <name type="synonym">Chrysanthemum cinerariifolium</name>
    <dbReference type="NCBI Taxonomy" id="118510"/>
    <lineage>
        <taxon>Eukaryota</taxon>
        <taxon>Viridiplantae</taxon>
        <taxon>Streptophyta</taxon>
        <taxon>Embryophyta</taxon>
        <taxon>Tracheophyta</taxon>
        <taxon>Spermatophyta</taxon>
        <taxon>Magnoliopsida</taxon>
        <taxon>eudicotyledons</taxon>
        <taxon>Gunneridae</taxon>
        <taxon>Pentapetalae</taxon>
        <taxon>asterids</taxon>
        <taxon>campanulids</taxon>
        <taxon>Asterales</taxon>
        <taxon>Asteraceae</taxon>
        <taxon>Asteroideae</taxon>
        <taxon>Anthemideae</taxon>
        <taxon>Anthemidinae</taxon>
        <taxon>Tanacetum</taxon>
    </lineage>
</organism>
<name>A0A6L2NQM1_TANCI</name>
<accession>A0A6L2NQM1</accession>
<gene>
    <name evidence="2" type="ORF">Tci_060441</name>
</gene>
<sequence length="440" mass="49866">MHFPFSLTGAACWWIKKEPSCSILTSEDLVSKFINEFFPPSRTTNLRNEIANFHKRFDESFHEAWDRYKDLLRTCPRHGFTELYQLDTLYNALNPNDQESLNSTAGGNQLERYTQDVLTIIKNKSKCLAADGNTFPKLRDNIQGYVTAAAVKYNQGNSGYRPLTSTLGLGNIPSNTIAHPKGDLKAITTRSGIVLDGAFIPIPPLFINLEEDECVEETLTNQDLAEYTINVYPSLFHPNEPCALIDVHGKEMILCDDDERLTLNMRHDTSSYSNKPKKESINMINIYNDSSEDFLEDLFEINHQSGNTTFSSHPNLTLPKVKDDVFDLVGGNVRIEKFLDLESTKDMHPPHTVNPLSGSTTSFSPNHFLEEFADEFALIPFSLGNNDLPFDIESDLKEIEYLLHHDPIKDMDSILKDLIDQRNLADLNDDLADTMPEMFT</sequence>
<comment type="caution">
    <text evidence="2">The sequence shown here is derived from an EMBL/GenBank/DDBJ whole genome shotgun (WGS) entry which is preliminary data.</text>
</comment>
<evidence type="ECO:0000259" key="1">
    <source>
        <dbReference type="Pfam" id="PF03732"/>
    </source>
</evidence>
<reference evidence="2" key="1">
    <citation type="journal article" date="2019" name="Sci. Rep.">
        <title>Draft genome of Tanacetum cinerariifolium, the natural source of mosquito coil.</title>
        <authorList>
            <person name="Yamashiro T."/>
            <person name="Shiraishi A."/>
            <person name="Satake H."/>
            <person name="Nakayama K."/>
        </authorList>
    </citation>
    <scope>NUCLEOTIDE SEQUENCE</scope>
</reference>